<reference evidence="3" key="1">
    <citation type="submission" date="2015-04" db="EMBL/GenBank/DDBJ databases">
        <authorList>
            <person name="Syromyatnikov M.Y."/>
            <person name="Popov V.N."/>
        </authorList>
    </citation>
    <scope>NUCLEOTIDE SEQUENCE</scope>
    <source>
        <strain evidence="3">MO-1</strain>
    </source>
</reference>
<evidence type="ECO:0000259" key="2">
    <source>
        <dbReference type="PROSITE" id="PS51832"/>
    </source>
</evidence>
<dbReference type="InterPro" id="IPR006675">
    <property type="entry name" value="HDIG_dom"/>
</dbReference>
<gene>
    <name evidence="3" type="ORF">MAGMO_0500</name>
</gene>
<accession>A0A1S7LFX5</accession>
<dbReference type="Gene3D" id="1.10.3210.10">
    <property type="entry name" value="Hypothetical protein af1432"/>
    <property type="match status" value="1"/>
</dbReference>
<sequence length="428" mass="46405">MMMVWKHCGGDRNRLFIVTNHQAVDRLLTIACLDKMFQISQLCARQTPPVRPLEDAQLQPVGAGQSHAPSRPAAVAAQPSQKQHAQSLLAQQLNELGEGEPVAEQPAQPAGIQPEAVELELELPLAQAIRQQARDQVKGALHNLAKGDSVELDPIAASCHQIQESFRRNRNSALALAMLKDRSSETYAHSVNVATYLIAFCQYLGMDERTTVHVGLGGMLHDVGKSFISADLYKHAGRLSQGATQLVRRHALLGHQALQKIPDMPQEVLTIALAHHERLDGSGYPSHKMGNEVPAIAQMAGIADAFDAITSPRPYHRASTPVVGLQKVMALAGKSFDTTLTQQFVKAMGVYPVGTLVKLGNGTLGVVAENHPNALLEPAVNVVYDKKRSPTPPKRVSLSEHKGDPQFKIAGVEKQPPPGFNPFSALYR</sequence>
<dbReference type="SMART" id="SM00471">
    <property type="entry name" value="HDc"/>
    <property type="match status" value="1"/>
</dbReference>
<protein>
    <recommendedName>
        <fullName evidence="2">HD-GYP domain-containing protein</fullName>
    </recommendedName>
</protein>
<dbReference type="GO" id="GO:0008081">
    <property type="term" value="F:phosphoric diester hydrolase activity"/>
    <property type="evidence" value="ECO:0007669"/>
    <property type="project" value="UniProtKB-ARBA"/>
</dbReference>
<feature type="compositionally biased region" description="Polar residues" evidence="1">
    <location>
        <begin position="78"/>
        <end position="87"/>
    </location>
</feature>
<dbReference type="InterPro" id="IPR003607">
    <property type="entry name" value="HD/PDEase_dom"/>
</dbReference>
<proteinExistence type="predicted"/>
<dbReference type="EMBL" id="LO017727">
    <property type="protein sequence ID" value="CRH04706.1"/>
    <property type="molecule type" value="Genomic_DNA"/>
</dbReference>
<dbReference type="CDD" id="cd00077">
    <property type="entry name" value="HDc"/>
    <property type="match status" value="1"/>
</dbReference>
<organism evidence="3">
    <name type="scientific">Magnetococcus massalia (strain MO-1)</name>
    <dbReference type="NCBI Taxonomy" id="451514"/>
    <lineage>
        <taxon>Bacteria</taxon>
        <taxon>Pseudomonadati</taxon>
        <taxon>Pseudomonadota</taxon>
        <taxon>Magnetococcia</taxon>
        <taxon>Magnetococcales</taxon>
        <taxon>Magnetococcaceae</taxon>
        <taxon>Magnetococcus</taxon>
    </lineage>
</organism>
<feature type="region of interest" description="Disordered" evidence="1">
    <location>
        <begin position="386"/>
        <end position="428"/>
    </location>
</feature>
<dbReference type="PANTHER" id="PTHR43155">
    <property type="entry name" value="CYCLIC DI-GMP PHOSPHODIESTERASE PA4108-RELATED"/>
    <property type="match status" value="1"/>
</dbReference>
<dbReference type="Pfam" id="PF13487">
    <property type="entry name" value="HD_5"/>
    <property type="match status" value="1"/>
</dbReference>
<dbReference type="PROSITE" id="PS51832">
    <property type="entry name" value="HD_GYP"/>
    <property type="match status" value="1"/>
</dbReference>
<dbReference type="AlphaFoldDB" id="A0A1S7LFX5"/>
<dbReference type="PANTHER" id="PTHR43155:SF2">
    <property type="entry name" value="CYCLIC DI-GMP PHOSPHODIESTERASE PA4108"/>
    <property type="match status" value="1"/>
</dbReference>
<feature type="region of interest" description="Disordered" evidence="1">
    <location>
        <begin position="57"/>
        <end position="87"/>
    </location>
</feature>
<name>A0A1S7LFX5_MAGMO</name>
<evidence type="ECO:0000313" key="3">
    <source>
        <dbReference type="EMBL" id="CRH04706.1"/>
    </source>
</evidence>
<feature type="domain" description="HD-GYP" evidence="2">
    <location>
        <begin position="164"/>
        <end position="360"/>
    </location>
</feature>
<dbReference type="NCBIfam" id="TIGR00277">
    <property type="entry name" value="HDIG"/>
    <property type="match status" value="1"/>
</dbReference>
<evidence type="ECO:0000256" key="1">
    <source>
        <dbReference type="SAM" id="MobiDB-lite"/>
    </source>
</evidence>
<dbReference type="InterPro" id="IPR037522">
    <property type="entry name" value="HD_GYP_dom"/>
</dbReference>
<dbReference type="SUPFAM" id="SSF109604">
    <property type="entry name" value="HD-domain/PDEase-like"/>
    <property type="match status" value="1"/>
</dbReference>